<evidence type="ECO:0000256" key="1">
    <source>
        <dbReference type="SAM" id="MobiDB-lite"/>
    </source>
</evidence>
<feature type="compositionally biased region" description="Acidic residues" evidence="1">
    <location>
        <begin position="151"/>
        <end position="172"/>
    </location>
</feature>
<dbReference type="EMBL" id="JAUTXT010000050">
    <property type="protein sequence ID" value="KAK3670847.1"/>
    <property type="molecule type" value="Genomic_DNA"/>
</dbReference>
<dbReference type="AlphaFoldDB" id="A0AAE0TNV6"/>
<feature type="region of interest" description="Disordered" evidence="1">
    <location>
        <begin position="142"/>
        <end position="215"/>
    </location>
</feature>
<name>A0AAE0TNV6_9PEZI</name>
<comment type="caution">
    <text evidence="2">The sequence shown here is derived from an EMBL/GenBank/DDBJ whole genome shotgun (WGS) entry which is preliminary data.</text>
</comment>
<dbReference type="Proteomes" id="UP001274830">
    <property type="component" value="Unassembled WGS sequence"/>
</dbReference>
<accession>A0AAE0TNV6</accession>
<gene>
    <name evidence="2" type="ORF">LTR78_009291</name>
</gene>
<proteinExistence type="predicted"/>
<protein>
    <submittedName>
        <fullName evidence="2">Uncharacterized protein</fullName>
    </submittedName>
</protein>
<reference evidence="2" key="1">
    <citation type="submission" date="2023-07" db="EMBL/GenBank/DDBJ databases">
        <title>Black Yeasts Isolated from many extreme environments.</title>
        <authorList>
            <person name="Coleine C."/>
            <person name="Stajich J.E."/>
            <person name="Selbmann L."/>
        </authorList>
    </citation>
    <scope>NUCLEOTIDE SEQUENCE</scope>
    <source>
        <strain evidence="2">CCFEE 5485</strain>
    </source>
</reference>
<evidence type="ECO:0000313" key="3">
    <source>
        <dbReference type="Proteomes" id="UP001274830"/>
    </source>
</evidence>
<evidence type="ECO:0000313" key="2">
    <source>
        <dbReference type="EMBL" id="KAK3670847.1"/>
    </source>
</evidence>
<sequence>MSWPNGAKTPMDIKWVDGAIKYFDQTLQCTSILGSYIWCFVEMVTKGRLRLLVGIFFDGSWLKVMCQQLISVRGRNSTLTDVPPLPFNEDVEHVLYIAPVLLRAARRLVYEDDFGCSAIERQRFINNYSRCLRHLDTMNACEQNEGVPGGELEENERDEDKLGEDELDEDESSIGPRERRMTSLPRRRSTVLSQSSSSGVDGSQSPTADEWSARGSVVAVNPESPFVDDEDYARRLQGLGRRARKQFQRLETYRNWLHEEYVEDL</sequence>
<organism evidence="2 3">
    <name type="scientific">Recurvomyces mirabilis</name>
    <dbReference type="NCBI Taxonomy" id="574656"/>
    <lineage>
        <taxon>Eukaryota</taxon>
        <taxon>Fungi</taxon>
        <taxon>Dikarya</taxon>
        <taxon>Ascomycota</taxon>
        <taxon>Pezizomycotina</taxon>
        <taxon>Dothideomycetes</taxon>
        <taxon>Dothideomycetidae</taxon>
        <taxon>Mycosphaerellales</taxon>
        <taxon>Teratosphaeriaceae</taxon>
        <taxon>Recurvomyces</taxon>
    </lineage>
</organism>
<keyword evidence="3" id="KW-1185">Reference proteome</keyword>
<feature type="compositionally biased region" description="Low complexity" evidence="1">
    <location>
        <begin position="190"/>
        <end position="205"/>
    </location>
</feature>